<dbReference type="AlphaFoldDB" id="A0A0A9WN14"/>
<evidence type="ECO:0000256" key="1">
    <source>
        <dbReference type="SAM" id="MobiDB-lite"/>
    </source>
</evidence>
<name>A0A0A9WN14_LYGHE</name>
<reference evidence="2" key="2">
    <citation type="submission" date="2014-07" db="EMBL/GenBank/DDBJ databases">
        <authorList>
            <person name="Hull J."/>
        </authorList>
    </citation>
    <scope>NUCLEOTIDE SEQUENCE</scope>
</reference>
<proteinExistence type="predicted"/>
<reference evidence="3" key="3">
    <citation type="submission" date="2014-09" db="EMBL/GenBank/DDBJ databases">
        <authorList>
            <person name="Magalhaes I.L.F."/>
            <person name="Oliveira U."/>
            <person name="Santos F.R."/>
            <person name="Vidigal T.H.D.A."/>
            <person name="Brescovit A.D."/>
            <person name="Santos A.J."/>
        </authorList>
    </citation>
    <scope>NUCLEOTIDE SEQUENCE</scope>
</reference>
<gene>
    <name evidence="2" type="ORF">CM83_19069</name>
</gene>
<sequence>ILFHIGRLHLYLSTLLFNRGFGFDLKMHLRSLLPLLTVVSVASAQTTTSKLPPPPSEYPTEKGRPKDMRNCRINANTVLSWLVGVWDIKKFYYVGHGSMITYIAFITTCRTYTTPESYHAVGQFVWNISIPQDPCFQERSVESIHKHPQCASSPKTATFFDYSVMTLRKLSTSPDQATLR</sequence>
<organism evidence="2">
    <name type="scientific">Lygus hesperus</name>
    <name type="common">Western plant bug</name>
    <dbReference type="NCBI Taxonomy" id="30085"/>
    <lineage>
        <taxon>Eukaryota</taxon>
        <taxon>Metazoa</taxon>
        <taxon>Ecdysozoa</taxon>
        <taxon>Arthropoda</taxon>
        <taxon>Hexapoda</taxon>
        <taxon>Insecta</taxon>
        <taxon>Pterygota</taxon>
        <taxon>Neoptera</taxon>
        <taxon>Paraneoptera</taxon>
        <taxon>Hemiptera</taxon>
        <taxon>Heteroptera</taxon>
        <taxon>Panheteroptera</taxon>
        <taxon>Cimicomorpha</taxon>
        <taxon>Miridae</taxon>
        <taxon>Mirini</taxon>
        <taxon>Lygus</taxon>
    </lineage>
</organism>
<evidence type="ECO:0000313" key="2">
    <source>
        <dbReference type="EMBL" id="JAG06245.1"/>
    </source>
</evidence>
<feature type="region of interest" description="Disordered" evidence="1">
    <location>
        <begin position="47"/>
        <end position="66"/>
    </location>
</feature>
<reference evidence="2" key="1">
    <citation type="journal article" date="2014" name="PLoS ONE">
        <title>Transcriptome-Based Identification of ABC Transporters in the Western Tarnished Plant Bug Lygus hesperus.</title>
        <authorList>
            <person name="Hull J.J."/>
            <person name="Chaney K."/>
            <person name="Geib S.M."/>
            <person name="Fabrick J.A."/>
            <person name="Brent C.S."/>
            <person name="Walsh D."/>
            <person name="Lavine L.C."/>
        </authorList>
    </citation>
    <scope>NUCLEOTIDE SEQUENCE</scope>
</reference>
<feature type="non-terminal residue" evidence="2">
    <location>
        <position position="1"/>
    </location>
</feature>
<protein>
    <submittedName>
        <fullName evidence="2">Uncharacterized protein</fullName>
    </submittedName>
</protein>
<accession>A0A0A9WN14</accession>
<dbReference type="EMBL" id="GBRD01006784">
    <property type="protein sequence ID" value="JAG59037.1"/>
    <property type="molecule type" value="Transcribed_RNA"/>
</dbReference>
<dbReference type="EMBL" id="GBHO01037359">
    <property type="protein sequence ID" value="JAG06245.1"/>
    <property type="molecule type" value="Transcribed_RNA"/>
</dbReference>
<evidence type="ECO:0000313" key="3">
    <source>
        <dbReference type="EMBL" id="JAG59037.1"/>
    </source>
</evidence>